<dbReference type="EC" id="4.1.3.4" evidence="3"/>
<evidence type="ECO:0000256" key="2">
    <source>
        <dbReference type="ARBA" id="ARBA00009405"/>
    </source>
</evidence>
<dbReference type="Gene3D" id="3.20.20.70">
    <property type="entry name" value="Aldolase class I"/>
    <property type="match status" value="1"/>
</dbReference>
<evidence type="ECO:0000256" key="4">
    <source>
        <dbReference type="ARBA" id="ARBA00022723"/>
    </source>
</evidence>
<accession>A0ABR3XN61</accession>
<name>A0ABR3XN61_9PEZI</name>
<dbReference type="Pfam" id="PF00682">
    <property type="entry name" value="HMGL-like"/>
    <property type="match status" value="1"/>
</dbReference>
<feature type="signal peptide" evidence="8">
    <location>
        <begin position="1"/>
        <end position="22"/>
    </location>
</feature>
<keyword evidence="5" id="KW-0456">Lyase</keyword>
<dbReference type="Proteomes" id="UP001583177">
    <property type="component" value="Unassembled WGS sequence"/>
</dbReference>
<dbReference type="InterPro" id="IPR043594">
    <property type="entry name" value="HMGL"/>
</dbReference>
<evidence type="ECO:0000313" key="11">
    <source>
        <dbReference type="Proteomes" id="UP001583177"/>
    </source>
</evidence>
<dbReference type="InterPro" id="IPR013785">
    <property type="entry name" value="Aldolase_TIM"/>
</dbReference>
<protein>
    <recommendedName>
        <fullName evidence="3">hydroxymethylglutaryl-CoA lyase</fullName>
        <ecNumber evidence="3">4.1.3.4</ecNumber>
    </recommendedName>
</protein>
<feature type="chain" id="PRO_5047522818" description="hydroxymethylglutaryl-CoA lyase" evidence="8">
    <location>
        <begin position="23"/>
        <end position="195"/>
    </location>
</feature>
<comment type="pathway">
    <text evidence="1">Metabolic intermediate metabolism; (S)-3-hydroxy-3-methylglutaryl-CoA degradation; acetoacetate from (S)-3-hydroxy-3-methylglutaryl-CoA: step 1/1.</text>
</comment>
<sequence>MDAVLSVVKALLAMGCYEVSLGDTTGVGTVQQVRELIEYLGNHGIKPNKLAGHFHDTRGQGVANVWEAYKCGVKTFDSSVAGLGGCPFAPGAKGNVATEDIVYLFDNAGIRTGVDLKKLADVGVWISKELGEENQSRAGVALSTRGARSQPLRHQKDTDKADWSLMRDTSNVLVLIKGTSGKIVLNNPLSPLTTC</sequence>
<comment type="caution">
    <text evidence="10">The sequence shown here is derived from an EMBL/GenBank/DDBJ whole genome shotgun (WGS) entry which is preliminary data.</text>
</comment>
<reference evidence="10 11" key="1">
    <citation type="journal article" date="2024" name="IMA Fungus">
        <title>IMA Genome - F19 : A genome assembly and annotation guide to empower mycologists, including annotated draft genome sequences of Ceratocystis pirilliformis, Diaporthe australafricana, Fusarium ophioides, Paecilomyces lecythidis, and Sporothrix stenoceras.</title>
        <authorList>
            <person name="Aylward J."/>
            <person name="Wilson A.M."/>
            <person name="Visagie C.M."/>
            <person name="Spraker J."/>
            <person name="Barnes I."/>
            <person name="Buitendag C."/>
            <person name="Ceriani C."/>
            <person name="Del Mar Angel L."/>
            <person name="du Plessis D."/>
            <person name="Fuchs T."/>
            <person name="Gasser K."/>
            <person name="Kramer D."/>
            <person name="Li W."/>
            <person name="Munsamy K."/>
            <person name="Piso A."/>
            <person name="Price J.L."/>
            <person name="Sonnekus B."/>
            <person name="Thomas C."/>
            <person name="van der Nest A."/>
            <person name="van Dijk A."/>
            <person name="van Heerden A."/>
            <person name="van Vuuren N."/>
            <person name="Yilmaz N."/>
            <person name="Duong T.A."/>
            <person name="van der Merwe N.A."/>
            <person name="Wingfield M.J."/>
            <person name="Wingfield B.D."/>
        </authorList>
    </citation>
    <scope>NUCLEOTIDE SEQUENCE [LARGE SCALE GENOMIC DNA]</scope>
    <source>
        <strain evidence="10 11">CMW 18300</strain>
    </source>
</reference>
<evidence type="ECO:0000256" key="6">
    <source>
        <dbReference type="ARBA" id="ARBA00049877"/>
    </source>
</evidence>
<dbReference type="InterPro" id="IPR000891">
    <property type="entry name" value="PYR_CT"/>
</dbReference>
<evidence type="ECO:0000256" key="3">
    <source>
        <dbReference type="ARBA" id="ARBA00012910"/>
    </source>
</evidence>
<evidence type="ECO:0000256" key="5">
    <source>
        <dbReference type="ARBA" id="ARBA00023239"/>
    </source>
</evidence>
<dbReference type="EMBL" id="JAWRVE010000014">
    <property type="protein sequence ID" value="KAL1877420.1"/>
    <property type="molecule type" value="Genomic_DNA"/>
</dbReference>
<feature type="domain" description="Pyruvate carboxyltransferase" evidence="9">
    <location>
        <begin position="1"/>
        <end position="120"/>
    </location>
</feature>
<feature type="region of interest" description="Disordered" evidence="7">
    <location>
        <begin position="137"/>
        <end position="161"/>
    </location>
</feature>
<evidence type="ECO:0000256" key="7">
    <source>
        <dbReference type="SAM" id="MobiDB-lite"/>
    </source>
</evidence>
<evidence type="ECO:0000256" key="1">
    <source>
        <dbReference type="ARBA" id="ARBA00005143"/>
    </source>
</evidence>
<evidence type="ECO:0000313" key="10">
    <source>
        <dbReference type="EMBL" id="KAL1877420.1"/>
    </source>
</evidence>
<organism evidence="10 11">
    <name type="scientific">Diaporthe australafricana</name>
    <dbReference type="NCBI Taxonomy" id="127596"/>
    <lineage>
        <taxon>Eukaryota</taxon>
        <taxon>Fungi</taxon>
        <taxon>Dikarya</taxon>
        <taxon>Ascomycota</taxon>
        <taxon>Pezizomycotina</taxon>
        <taxon>Sordariomycetes</taxon>
        <taxon>Sordariomycetidae</taxon>
        <taxon>Diaporthales</taxon>
        <taxon>Diaporthaceae</taxon>
        <taxon>Diaporthe</taxon>
    </lineage>
</organism>
<dbReference type="PANTHER" id="PTHR42738">
    <property type="entry name" value="HYDROXYMETHYLGLUTARYL-COA LYASE"/>
    <property type="match status" value="1"/>
</dbReference>
<comment type="similarity">
    <text evidence="2">Belongs to the HMG-CoA lyase family.</text>
</comment>
<dbReference type="SUPFAM" id="SSF51569">
    <property type="entry name" value="Aldolase"/>
    <property type="match status" value="1"/>
</dbReference>
<evidence type="ECO:0000256" key="8">
    <source>
        <dbReference type="SAM" id="SignalP"/>
    </source>
</evidence>
<proteinExistence type="inferred from homology"/>
<gene>
    <name evidence="10" type="ORF">Daus18300_002405</name>
</gene>
<dbReference type="PANTHER" id="PTHR42738:SF17">
    <property type="entry name" value="HYDROXYMETHYLGLUTARYL-COA LYASE"/>
    <property type="match status" value="1"/>
</dbReference>
<evidence type="ECO:0000259" key="9">
    <source>
        <dbReference type="PROSITE" id="PS50991"/>
    </source>
</evidence>
<dbReference type="PROSITE" id="PS50991">
    <property type="entry name" value="PYR_CT"/>
    <property type="match status" value="1"/>
</dbReference>
<keyword evidence="11" id="KW-1185">Reference proteome</keyword>
<comment type="catalytic activity">
    <reaction evidence="6">
        <text>(3S)-3-hydroxy-3-methylglutaryl-CoA = acetoacetate + acetyl-CoA</text>
        <dbReference type="Rhea" id="RHEA:24404"/>
        <dbReference type="ChEBI" id="CHEBI:13705"/>
        <dbReference type="ChEBI" id="CHEBI:43074"/>
        <dbReference type="ChEBI" id="CHEBI:57288"/>
        <dbReference type="EC" id="4.1.3.4"/>
    </reaction>
</comment>
<keyword evidence="4" id="KW-0479">Metal-binding</keyword>
<keyword evidence="8" id="KW-0732">Signal</keyword>